<feature type="compositionally biased region" description="Acidic residues" evidence="4">
    <location>
        <begin position="46"/>
        <end position="55"/>
    </location>
</feature>
<feature type="region of interest" description="Disordered" evidence="4">
    <location>
        <begin position="599"/>
        <end position="619"/>
    </location>
</feature>
<feature type="compositionally biased region" description="Basic and acidic residues" evidence="4">
    <location>
        <begin position="1639"/>
        <end position="1649"/>
    </location>
</feature>
<dbReference type="Pfam" id="PF00250">
    <property type="entry name" value="Forkhead"/>
    <property type="match status" value="1"/>
</dbReference>
<feature type="compositionally biased region" description="Polar residues" evidence="4">
    <location>
        <begin position="206"/>
        <end position="220"/>
    </location>
</feature>
<feature type="compositionally biased region" description="Basic and acidic residues" evidence="4">
    <location>
        <begin position="609"/>
        <end position="619"/>
    </location>
</feature>
<feature type="region of interest" description="Disordered" evidence="4">
    <location>
        <begin position="978"/>
        <end position="1045"/>
    </location>
</feature>
<dbReference type="SUPFAM" id="SSF46689">
    <property type="entry name" value="Homeodomain-like"/>
    <property type="match status" value="3"/>
</dbReference>
<evidence type="ECO:0000313" key="8">
    <source>
        <dbReference type="EMBL" id="RMY83972.1"/>
    </source>
</evidence>
<evidence type="ECO:0000259" key="7">
    <source>
        <dbReference type="PROSITE" id="PS50114"/>
    </source>
</evidence>
<feature type="domain" description="Myb-like" evidence="6">
    <location>
        <begin position="540"/>
        <end position="590"/>
    </location>
</feature>
<feature type="region of interest" description="Disordered" evidence="4">
    <location>
        <begin position="1"/>
        <end position="64"/>
    </location>
</feature>
<evidence type="ECO:0000256" key="3">
    <source>
        <dbReference type="PROSITE-ProRule" id="PRU00094"/>
    </source>
</evidence>
<feature type="region of interest" description="Disordered" evidence="4">
    <location>
        <begin position="440"/>
        <end position="464"/>
    </location>
</feature>
<dbReference type="Proteomes" id="UP000268823">
    <property type="component" value="Unassembled WGS sequence"/>
</dbReference>
<feature type="region of interest" description="Disordered" evidence="4">
    <location>
        <begin position="280"/>
        <end position="377"/>
    </location>
</feature>
<dbReference type="InterPro" id="IPR013088">
    <property type="entry name" value="Znf_NHR/GATA"/>
</dbReference>
<feature type="compositionally biased region" description="Basic residues" evidence="4">
    <location>
        <begin position="1686"/>
        <end position="1695"/>
    </location>
</feature>
<dbReference type="OrthoDB" id="2420608at2759"/>
<dbReference type="InterPro" id="IPR050560">
    <property type="entry name" value="MYB_TF"/>
</dbReference>
<feature type="compositionally biased region" description="Acidic residues" evidence="4">
    <location>
        <begin position="127"/>
        <end position="152"/>
    </location>
</feature>
<feature type="compositionally biased region" description="Basic residues" evidence="4">
    <location>
        <begin position="357"/>
        <end position="368"/>
    </location>
</feature>
<dbReference type="SMART" id="SM00401">
    <property type="entry name" value="ZnF_GATA"/>
    <property type="match status" value="1"/>
</dbReference>
<dbReference type="InterPro" id="IPR036390">
    <property type="entry name" value="WH_DNA-bd_sf"/>
</dbReference>
<feature type="region of interest" description="Disordered" evidence="4">
    <location>
        <begin position="1098"/>
        <end position="1164"/>
    </location>
</feature>
<dbReference type="Pfam" id="PF00249">
    <property type="entry name" value="Myb_DNA-binding"/>
    <property type="match status" value="1"/>
</dbReference>
<feature type="compositionally biased region" description="Low complexity" evidence="4">
    <location>
        <begin position="1559"/>
        <end position="1569"/>
    </location>
</feature>
<comment type="subcellular location">
    <subcellularLocation>
        <location evidence="2">Nucleus</location>
    </subcellularLocation>
</comment>
<dbReference type="GO" id="GO:0046982">
    <property type="term" value="F:protein heterodimerization activity"/>
    <property type="evidence" value="ECO:0007669"/>
    <property type="project" value="InterPro"/>
</dbReference>
<dbReference type="CDD" id="cd00202">
    <property type="entry name" value="ZnF_GATA"/>
    <property type="match status" value="1"/>
</dbReference>
<feature type="compositionally biased region" description="Basic and acidic residues" evidence="4">
    <location>
        <begin position="898"/>
        <end position="916"/>
    </location>
</feature>
<dbReference type="CDD" id="cd00167">
    <property type="entry name" value="SANT"/>
    <property type="match status" value="5"/>
</dbReference>
<feature type="compositionally biased region" description="Polar residues" evidence="4">
    <location>
        <begin position="1141"/>
        <end position="1153"/>
    </location>
</feature>
<dbReference type="GO" id="GO:0005634">
    <property type="term" value="C:nucleus"/>
    <property type="evidence" value="ECO:0007669"/>
    <property type="project" value="UniProtKB-SubCell"/>
</dbReference>
<evidence type="ECO:0000259" key="6">
    <source>
        <dbReference type="PROSITE" id="PS50090"/>
    </source>
</evidence>
<dbReference type="Gene3D" id="1.10.10.60">
    <property type="entry name" value="Homeodomain-like"/>
    <property type="match status" value="4"/>
</dbReference>
<feature type="compositionally biased region" description="Low complexity" evidence="4">
    <location>
        <begin position="1154"/>
        <end position="1164"/>
    </location>
</feature>
<dbReference type="Pfam" id="PF10384">
    <property type="entry name" value="Scm3"/>
    <property type="match status" value="1"/>
</dbReference>
<dbReference type="SMART" id="SM00717">
    <property type="entry name" value="SANT"/>
    <property type="match status" value="6"/>
</dbReference>
<sequence>MSQLSAHHVESVAPNVMQPADPFQWPEERPDDDANTQDDEQMRESAEDDDVAYDSELERKRKSNDAILKSRFEDIFEKYERDFSGVGDEIDLETGEIVVDNGHLEGMEHEGDPGESASGQFVRAFQEDLEQEGDSSEGSSEDSETEDGDANDVDVPKRRGESFGAGREQSAESVDRQSTSASDPTLDPFLQQLTDAAHVFGKTDDTSQGQASTNQVSREGSANPSDDSSSQTSASFNVMELPAVKERMAAFKSKSSRGREVDPEAIQALGMSIANQIAQFMGANGKSKKRKREKKREDPAWAFPELPLDNRSRTAVSPPPARPYLARLSSAISPQQPKKRSKRTEPKSSLWAPVTHPKPRKVPKRKNKAKADDQLGADTVQAEVPEVAAPGTDTGSKLRQCYNCEIRVTTTWRKGPDGDFCNACGMYYYRYGLMRPFRPNTPESESEHEARDASQYSANTSRRISSSFSAPRPIRFTVEEDALIIKLKEIDHKSWEKVSSHLEGRSTYAVQCRYSKMLVGRPTAGRDALIEQGFSFNKEKGETREGGFTAQDDELLVQLREEHEMDWETIAERLPDRTAEAIESRYNLLLGIAAPGLDAGTKQSKRKPKDPERPDKHMRAYSKEEDALLLRLREVQKLPWQAVAEHMIGRSGLAIQKRYVRLLEIRKSIVSRGEDDPFAHIFQDAPSADAEDGAAATAESEQKWRNERFNAHSSLTLAEERLLLRLIDEEGLEWEQAAQEIPGRSVQVLQSRYDLVHDRIDREAEAVTLMAQQDVYDIPYSESYPAPQPEPRVASTKGGKYTAAEDKLILRLKGEEGLSWEDIALQLPWRSATSLEARWKKNLRYEDGFEPEKEDVDEGVLQANHDDSGFQEGSSESGPVVTAIDPMLDPGGLGQSIGKKEHLTTAEPHGTEERRVSLGPLEPSTTPAKPGSRYSDQERDILIRLRDQGFEWGDIAAQLPGRSASSVYMFWQNHVGPRASRLKQQSSSKPGRQDSNRASSVAVHTSMGATEQDHLLPLRSNKRPKRRETARSLRSAHGETPLKSPEAFLRPLSMVSPANKLDVSKEPVNLFHDLINSTPGHGGVRLPRITAGRYHLGQANGAQQHSGRRSLLPSPLPPVSDDHDFDILSLQPSPSAPQPRGSANPSATVEAQRSSADISSGSAIDTIPDYIWDDEDELAAQSEDETPAGEKSDEVSGNEADDFMPESHSTPKPSVAAQQATSNEEQQIAIADNIQENLPPFTPVRPMSGNADKAPISATQQDTPFAIPTSPPITYCTPARWNQQQQSMPYFLASKAPIQSPFIGQEHEKNEGEVPGSDATVDDNVVSPQQLAAASRSRRSATPTEEALASQAADHAMSAMDSAEEEMPDRLPSPPGLSLGTDQPPPFSWTELVTMALKSNHDRRLPARDIQRYLEGKFPYFRGCGESWKDTLRKFLDSTGEFERLGEAITAPWTFKKQEASSVIRPKRRSPKRKAGGMQTHNEKPASALAVEALHEETQHDEDAPEPMPQQAHTLDNVGDSDVTHVPDQDPNPASQSRVESPPQLLVQAVADSGRNSLAADETQTDATDPQPPPGPPASGDGQEVAPADANDHTQTNEGDGDVSAHPPQSPQRSKPKLGRPRKHPPRDPNKPKRKYVRKTKDASAPEKPPKRKYVRKSKDASAPENPPKRKYVRRPKDTSGPEKPPKRKYVRKSKVANALEDPPKRSETAKTSEPGSAIASFDEETVDYGIPHLDSSPVKQSSLWNIGGFQDKAPRKGSVRRKAQDPSLSKLIAHTEVPHPSRAADDSHDNPPGRSDAANEIPNSSSEPSVLSPEKTDPSQPVEYDFPPPLPSVQPSSPSIFSRLIQAKKSSPPVRYGSSATPKGARSSLPKKRKRKAGVAPKASSRSTSRAASGRRPLRASAAEIADSEDELAM</sequence>
<feature type="domain" description="Myb-like" evidence="6">
    <location>
        <begin position="926"/>
        <end position="975"/>
    </location>
</feature>
<proteinExistence type="predicted"/>
<feature type="domain" description="Myb-like" evidence="6">
    <location>
        <begin position="475"/>
        <end position="518"/>
    </location>
</feature>
<dbReference type="PROSITE" id="PS50039">
    <property type="entry name" value="FORK_HEAD_3"/>
    <property type="match status" value="1"/>
</dbReference>
<dbReference type="SMART" id="SM00339">
    <property type="entry name" value="FH"/>
    <property type="match status" value="1"/>
</dbReference>
<protein>
    <submittedName>
        <fullName evidence="8">Uncharacterized protein</fullName>
    </submittedName>
</protein>
<feature type="compositionally biased region" description="Basic and acidic residues" evidence="4">
    <location>
        <begin position="1675"/>
        <end position="1685"/>
    </location>
</feature>
<dbReference type="InterPro" id="IPR001005">
    <property type="entry name" value="SANT/Myb"/>
</dbReference>
<dbReference type="PROSITE" id="PS50090">
    <property type="entry name" value="MYB_LIKE"/>
    <property type="match status" value="5"/>
</dbReference>
<accession>A0A3M7F5A9</accession>
<feature type="compositionally biased region" description="Basic residues" evidence="4">
    <location>
        <begin position="1465"/>
        <end position="1475"/>
    </location>
</feature>
<evidence type="ECO:0000313" key="9">
    <source>
        <dbReference type="Proteomes" id="UP000268823"/>
    </source>
</evidence>
<feature type="compositionally biased region" description="Basic residues" evidence="4">
    <location>
        <begin position="1614"/>
        <end position="1625"/>
    </location>
</feature>
<feature type="region of interest" description="Disordered" evidence="4">
    <location>
        <begin position="864"/>
        <end position="937"/>
    </location>
</feature>
<dbReference type="InterPro" id="IPR000679">
    <property type="entry name" value="Znf_GATA"/>
</dbReference>
<dbReference type="GO" id="GO:0042393">
    <property type="term" value="F:histone binding"/>
    <property type="evidence" value="ECO:0007669"/>
    <property type="project" value="InterPro"/>
</dbReference>
<feature type="compositionally biased region" description="Low complexity" evidence="4">
    <location>
        <begin position="221"/>
        <end position="235"/>
    </location>
</feature>
<feature type="compositionally biased region" description="Polar residues" evidence="4">
    <location>
        <begin position="454"/>
        <end position="464"/>
    </location>
</feature>
<keyword evidence="1 2" id="KW-0238">DNA-binding</keyword>
<dbReference type="PROSITE" id="PS50114">
    <property type="entry name" value="GATA_ZN_FINGER_2"/>
    <property type="match status" value="1"/>
</dbReference>
<feature type="compositionally biased region" description="Basic and acidic residues" evidence="4">
    <location>
        <begin position="1777"/>
        <end position="1792"/>
    </location>
</feature>
<evidence type="ECO:0000256" key="1">
    <source>
        <dbReference type="ARBA" id="ARBA00023125"/>
    </source>
</evidence>
<feature type="domain" description="Myb-like" evidence="6">
    <location>
        <begin position="613"/>
        <end position="663"/>
    </location>
</feature>
<dbReference type="Pfam" id="PF00320">
    <property type="entry name" value="GATA"/>
    <property type="match status" value="1"/>
</dbReference>
<dbReference type="SUPFAM" id="SSF46785">
    <property type="entry name" value="Winged helix' DNA-binding domain"/>
    <property type="match status" value="1"/>
</dbReference>
<feature type="compositionally biased region" description="Polar residues" evidence="4">
    <location>
        <begin position="1207"/>
        <end position="1226"/>
    </location>
</feature>
<reference evidence="8 9" key="1">
    <citation type="journal article" date="2018" name="BMC Genomics">
        <title>Genomic evidence for intraspecific hybridization in a clonal and extremely halotolerant yeast.</title>
        <authorList>
            <person name="Gostincar C."/>
            <person name="Stajich J.E."/>
            <person name="Zupancic J."/>
            <person name="Zalar P."/>
            <person name="Gunde-Cimerman N."/>
        </authorList>
    </citation>
    <scope>NUCLEOTIDE SEQUENCE [LARGE SCALE GENOMIC DNA]</scope>
    <source>
        <strain evidence="8 9">EXF-2788</strain>
    </source>
</reference>
<dbReference type="Gene3D" id="1.10.20.10">
    <property type="entry name" value="Histone, subunit A"/>
    <property type="match status" value="1"/>
</dbReference>
<keyword evidence="2" id="KW-0539">Nucleus</keyword>
<feature type="region of interest" description="Disordered" evidence="4">
    <location>
        <begin position="1458"/>
        <end position="1915"/>
    </location>
</feature>
<feature type="domain" description="Myb-like" evidence="6">
    <location>
        <begin position="793"/>
        <end position="843"/>
    </location>
</feature>
<dbReference type="PANTHER" id="PTHR45614">
    <property type="entry name" value="MYB PROTEIN-RELATED"/>
    <property type="match status" value="1"/>
</dbReference>
<feature type="compositionally biased region" description="Basic and acidic residues" evidence="4">
    <location>
        <begin position="102"/>
        <end position="112"/>
    </location>
</feature>
<dbReference type="InterPro" id="IPR009072">
    <property type="entry name" value="Histone-fold"/>
</dbReference>
<feature type="region of interest" description="Disordered" evidence="4">
    <location>
        <begin position="1299"/>
        <end position="1385"/>
    </location>
</feature>
<feature type="compositionally biased region" description="Basic and acidic residues" evidence="4">
    <location>
        <begin position="1493"/>
        <end position="1502"/>
    </location>
</feature>
<feature type="domain" description="GATA-type" evidence="7">
    <location>
        <begin position="395"/>
        <end position="451"/>
    </location>
</feature>
<evidence type="ECO:0000256" key="4">
    <source>
        <dbReference type="SAM" id="MobiDB-lite"/>
    </source>
</evidence>
<keyword evidence="3" id="KW-0863">Zinc-finger</keyword>
<name>A0A3M7F5A9_HORWE</name>
<feature type="region of interest" description="Disordered" evidence="4">
    <location>
        <begin position="83"/>
        <end position="240"/>
    </location>
</feature>
<feature type="compositionally biased region" description="Basic and acidic residues" evidence="4">
    <location>
        <begin position="1702"/>
        <end position="1711"/>
    </location>
</feature>
<feature type="compositionally biased region" description="Low complexity" evidence="4">
    <location>
        <begin position="1884"/>
        <end position="1906"/>
    </location>
</feature>
<dbReference type="InterPro" id="IPR018465">
    <property type="entry name" value="Scm3/HJURP"/>
</dbReference>
<dbReference type="Gene3D" id="1.10.10.10">
    <property type="entry name" value="Winged helix-like DNA-binding domain superfamily/Winged helix DNA-binding domain"/>
    <property type="match status" value="1"/>
</dbReference>
<comment type="caution">
    <text evidence="8">The sequence shown here is derived from an EMBL/GenBank/DDBJ whole genome shotgun (WGS) entry which is preliminary data.</text>
</comment>
<organism evidence="8 9">
    <name type="scientific">Hortaea werneckii</name>
    <name type="common">Black yeast</name>
    <name type="synonym">Cladosporium werneckii</name>
    <dbReference type="NCBI Taxonomy" id="91943"/>
    <lineage>
        <taxon>Eukaryota</taxon>
        <taxon>Fungi</taxon>
        <taxon>Dikarya</taxon>
        <taxon>Ascomycota</taxon>
        <taxon>Pezizomycotina</taxon>
        <taxon>Dothideomycetes</taxon>
        <taxon>Dothideomycetidae</taxon>
        <taxon>Mycosphaerellales</taxon>
        <taxon>Teratosphaeriaceae</taxon>
        <taxon>Hortaea</taxon>
    </lineage>
</organism>
<dbReference type="Gene3D" id="3.30.50.10">
    <property type="entry name" value="Erythroid Transcription Factor GATA-1, subunit A"/>
    <property type="match status" value="1"/>
</dbReference>
<dbReference type="InterPro" id="IPR009057">
    <property type="entry name" value="Homeodomain-like_sf"/>
</dbReference>
<gene>
    <name evidence="8" type="ORF">D0861_07176</name>
</gene>
<evidence type="ECO:0000259" key="5">
    <source>
        <dbReference type="PROSITE" id="PS50039"/>
    </source>
</evidence>
<dbReference type="InterPro" id="IPR036388">
    <property type="entry name" value="WH-like_DNA-bd_sf"/>
</dbReference>
<feature type="DNA-binding region" description="Fork-head" evidence="2">
    <location>
        <begin position="1384"/>
        <end position="1445"/>
    </location>
</feature>
<dbReference type="GO" id="GO:0000981">
    <property type="term" value="F:DNA-binding transcription factor activity, RNA polymerase II-specific"/>
    <property type="evidence" value="ECO:0007669"/>
    <property type="project" value="TreeGrafter"/>
</dbReference>
<dbReference type="GO" id="GO:0000978">
    <property type="term" value="F:RNA polymerase II cis-regulatory region sequence-specific DNA binding"/>
    <property type="evidence" value="ECO:0007669"/>
    <property type="project" value="TreeGrafter"/>
</dbReference>
<feature type="domain" description="Fork-head" evidence="5">
    <location>
        <begin position="1384"/>
        <end position="1445"/>
    </location>
</feature>
<feature type="compositionally biased region" description="Acidic residues" evidence="4">
    <location>
        <begin position="29"/>
        <end position="39"/>
    </location>
</feature>
<evidence type="ECO:0000256" key="2">
    <source>
        <dbReference type="PROSITE-ProRule" id="PRU00089"/>
    </source>
</evidence>
<keyword evidence="3" id="KW-0479">Metal-binding</keyword>
<feature type="region of interest" description="Disordered" evidence="4">
    <location>
        <begin position="1179"/>
        <end position="1271"/>
    </location>
</feature>
<dbReference type="InterPro" id="IPR001766">
    <property type="entry name" value="Fork_head_dom"/>
</dbReference>
<dbReference type="SUPFAM" id="SSF57716">
    <property type="entry name" value="Glucocorticoid receptor-like (DNA-binding domain)"/>
    <property type="match status" value="1"/>
</dbReference>
<feature type="compositionally biased region" description="Low complexity" evidence="4">
    <location>
        <begin position="1347"/>
        <end position="1361"/>
    </location>
</feature>
<keyword evidence="3" id="KW-0862">Zinc</keyword>
<feature type="compositionally biased region" description="Polar residues" evidence="4">
    <location>
        <begin position="996"/>
        <end position="1009"/>
    </location>
</feature>
<dbReference type="EMBL" id="QWIR01000166">
    <property type="protein sequence ID" value="RMY83972.1"/>
    <property type="molecule type" value="Genomic_DNA"/>
</dbReference>
<dbReference type="GO" id="GO:0008270">
    <property type="term" value="F:zinc ion binding"/>
    <property type="evidence" value="ECO:0007669"/>
    <property type="project" value="UniProtKB-KW"/>
</dbReference>